<dbReference type="Gene3D" id="2.130.10.10">
    <property type="entry name" value="YVTN repeat-like/Quinoprotein amine dehydrogenase"/>
    <property type="match status" value="1"/>
</dbReference>
<keyword evidence="4" id="KW-1185">Reference proteome</keyword>
<dbReference type="AlphaFoldDB" id="A0A7N0TBL8"/>
<protein>
    <recommendedName>
        <fullName evidence="5">Mitotic checkpoint protein BUB3</fullName>
    </recommendedName>
</protein>
<accession>A0A7N0TBL8</accession>
<evidence type="ECO:0008006" key="5">
    <source>
        <dbReference type="Google" id="ProtNLM"/>
    </source>
</evidence>
<name>A0A7N0TBL8_KALFE</name>
<organism evidence="3 4">
    <name type="scientific">Kalanchoe fedtschenkoi</name>
    <name type="common">Lavender scallops</name>
    <name type="synonym">South American air plant</name>
    <dbReference type="NCBI Taxonomy" id="63787"/>
    <lineage>
        <taxon>Eukaryota</taxon>
        <taxon>Viridiplantae</taxon>
        <taxon>Streptophyta</taxon>
        <taxon>Embryophyta</taxon>
        <taxon>Tracheophyta</taxon>
        <taxon>Spermatophyta</taxon>
        <taxon>Magnoliopsida</taxon>
        <taxon>eudicotyledons</taxon>
        <taxon>Gunneridae</taxon>
        <taxon>Pentapetalae</taxon>
        <taxon>Saxifragales</taxon>
        <taxon>Crassulaceae</taxon>
        <taxon>Kalanchoe</taxon>
    </lineage>
</organism>
<dbReference type="InterPro" id="IPR015943">
    <property type="entry name" value="WD40/YVTN_repeat-like_dom_sf"/>
</dbReference>
<dbReference type="Proteomes" id="UP000594263">
    <property type="component" value="Unplaced"/>
</dbReference>
<proteinExistence type="predicted"/>
<dbReference type="EnsemblPlants" id="Kaladp0032s0155.4.v1.1">
    <property type="protein sequence ID" value="Kaladp0032s0155.4.v1.1"/>
    <property type="gene ID" value="Kaladp0032s0155.v1.1"/>
</dbReference>
<sequence>MKAPCLKFENPIQDAISRIRFAPTSNNLLISSWDSNLRLYDVDKAVLRLQVPVEAALLDCCFEDEAVCLTSACDGFVTRYDVQDETKQLLGKHEDLATCVECSIATRQIFSAGWDKKILSWDPRISGAIRPPTYVDAEVRSMSVSSTNLMIAVGKSVLIYDLRYFNHPVQAKKSCMDFHIRCLRSFSDSKAGFAAGSIDGRVALDTVQSSELLDKGYAFHCNPKSKDGKKYLCAVNDIAFNPGAFGTFVTGSNDGHVIGWNAQSKKRQFEMPRYANSVAGVSYNFNGQLLAVASSHAYHEAKEIEEEPKIFVHAMDEGFIASMSAGSSARK</sequence>
<evidence type="ECO:0000256" key="2">
    <source>
        <dbReference type="ARBA" id="ARBA00022737"/>
    </source>
</evidence>
<dbReference type="EnsemblPlants" id="Kaladp0032s0155.1.v1.1">
    <property type="protein sequence ID" value="Kaladp0032s0155.1.v1.1"/>
    <property type="gene ID" value="Kaladp0032s0155.v1.1"/>
</dbReference>
<keyword evidence="1" id="KW-0853">WD repeat</keyword>
<dbReference type="PANTHER" id="PTHR10971">
    <property type="entry name" value="MRNA EXPORT FACTOR AND BUB3"/>
    <property type="match status" value="1"/>
</dbReference>
<dbReference type="SUPFAM" id="SSF50978">
    <property type="entry name" value="WD40 repeat-like"/>
    <property type="match status" value="1"/>
</dbReference>
<reference evidence="3" key="1">
    <citation type="submission" date="2021-01" db="UniProtKB">
        <authorList>
            <consortium name="EnsemblPlants"/>
        </authorList>
    </citation>
    <scope>IDENTIFICATION</scope>
</reference>
<dbReference type="Pfam" id="PF00400">
    <property type="entry name" value="WD40"/>
    <property type="match status" value="1"/>
</dbReference>
<evidence type="ECO:0000313" key="4">
    <source>
        <dbReference type="Proteomes" id="UP000594263"/>
    </source>
</evidence>
<dbReference type="Gramene" id="Kaladp0032s0155.1.v1.1">
    <property type="protein sequence ID" value="Kaladp0032s0155.1.v1.1"/>
    <property type="gene ID" value="Kaladp0032s0155.v1.1"/>
</dbReference>
<evidence type="ECO:0000256" key="1">
    <source>
        <dbReference type="ARBA" id="ARBA00022574"/>
    </source>
</evidence>
<keyword evidence="2" id="KW-0677">Repeat</keyword>
<dbReference type="Gramene" id="Kaladp0032s0155.4.v1.1">
    <property type="protein sequence ID" value="Kaladp0032s0155.4.v1.1"/>
    <property type="gene ID" value="Kaladp0032s0155.v1.1"/>
</dbReference>
<evidence type="ECO:0000313" key="3">
    <source>
        <dbReference type="EnsemblPlants" id="Kaladp0032s0155.4.v1.1"/>
    </source>
</evidence>
<dbReference type="InterPro" id="IPR036322">
    <property type="entry name" value="WD40_repeat_dom_sf"/>
</dbReference>
<dbReference type="InterPro" id="IPR001680">
    <property type="entry name" value="WD40_rpt"/>
</dbReference>
<dbReference type="SMART" id="SM00320">
    <property type="entry name" value="WD40"/>
    <property type="match status" value="3"/>
</dbReference>
<dbReference type="OMA" id="EVPIRCV"/>